<accession>A0A948TER3</accession>
<evidence type="ECO:0000313" key="4">
    <source>
        <dbReference type="Proteomes" id="UP000733611"/>
    </source>
</evidence>
<proteinExistence type="predicted"/>
<feature type="signal peptide" evidence="1">
    <location>
        <begin position="1"/>
        <end position="18"/>
    </location>
</feature>
<dbReference type="Gene3D" id="3.40.50.11440">
    <property type="match status" value="1"/>
</dbReference>
<reference evidence="3" key="1">
    <citation type="journal article" date="2021" name="PeerJ">
        <title>Extensive microbial diversity within the chicken gut microbiome revealed by metagenomics and culture.</title>
        <authorList>
            <person name="Gilroy R."/>
            <person name="Ravi A."/>
            <person name="Getino M."/>
            <person name="Pursley I."/>
            <person name="Horton D.L."/>
            <person name="Alikhan N.F."/>
            <person name="Baker D."/>
            <person name="Gharbi K."/>
            <person name="Hall N."/>
            <person name="Watson M."/>
            <person name="Adriaenssens E.M."/>
            <person name="Foster-Nyarko E."/>
            <person name="Jarju S."/>
            <person name="Secka A."/>
            <person name="Antonio M."/>
            <person name="Oren A."/>
            <person name="Chaudhuri R.R."/>
            <person name="La Ragione R."/>
            <person name="Hildebrand F."/>
            <person name="Pallen M.J."/>
        </authorList>
    </citation>
    <scope>NUCLEOTIDE SEQUENCE</scope>
    <source>
        <strain evidence="3">378</strain>
    </source>
</reference>
<keyword evidence="1" id="KW-0732">Signal</keyword>
<evidence type="ECO:0000259" key="2">
    <source>
        <dbReference type="Pfam" id="PF04015"/>
    </source>
</evidence>
<evidence type="ECO:0000313" key="3">
    <source>
        <dbReference type="EMBL" id="MBU3843534.1"/>
    </source>
</evidence>
<name>A0A948TER3_9GAMM</name>
<gene>
    <name evidence="3" type="ORF">H9847_01475</name>
</gene>
<dbReference type="Proteomes" id="UP000733611">
    <property type="component" value="Unassembled WGS sequence"/>
</dbReference>
<protein>
    <submittedName>
        <fullName evidence="3">DUF362 domain-containing protein</fullName>
    </submittedName>
</protein>
<feature type="domain" description="DUF362" evidence="2">
    <location>
        <begin position="99"/>
        <end position="323"/>
    </location>
</feature>
<reference evidence="3" key="2">
    <citation type="submission" date="2021-04" db="EMBL/GenBank/DDBJ databases">
        <authorList>
            <person name="Gilroy R."/>
        </authorList>
    </citation>
    <scope>NUCLEOTIDE SEQUENCE</scope>
    <source>
        <strain evidence="3">378</strain>
    </source>
</reference>
<organism evidence="3 4">
    <name type="scientific">Candidatus Anaerobiospirillum pullicola</name>
    <dbReference type="NCBI Taxonomy" id="2838451"/>
    <lineage>
        <taxon>Bacteria</taxon>
        <taxon>Pseudomonadati</taxon>
        <taxon>Pseudomonadota</taxon>
        <taxon>Gammaproteobacteria</taxon>
        <taxon>Aeromonadales</taxon>
        <taxon>Succinivibrionaceae</taxon>
        <taxon>Anaerobiospirillum</taxon>
    </lineage>
</organism>
<dbReference type="InterPro" id="IPR007160">
    <property type="entry name" value="DUF362"/>
</dbReference>
<comment type="caution">
    <text evidence="3">The sequence shown here is derived from an EMBL/GenBank/DDBJ whole genome shotgun (WGS) entry which is preliminary data.</text>
</comment>
<dbReference type="Pfam" id="PF04015">
    <property type="entry name" value="DUF362"/>
    <property type="match status" value="1"/>
</dbReference>
<feature type="chain" id="PRO_5038060962" evidence="1">
    <location>
        <begin position="19"/>
        <end position="345"/>
    </location>
</feature>
<evidence type="ECO:0000256" key="1">
    <source>
        <dbReference type="SAM" id="SignalP"/>
    </source>
</evidence>
<dbReference type="AlphaFoldDB" id="A0A948TER3"/>
<sequence>MSGTSLLAVSLLSSTVAAPVSDPLSAPQAVQETAAVTLSSTTTSNDTIIAAGGQHIDRAQLKHLTSDSAAPVVYFTSRITPEGLQQAFSALGRQPTGKIAVKISTGEAGNPHYLQPALFKNLVQGLKGTIVECNTAYMGQRFSTAMHRQVIADHGFNDIAPVDLLDEDGEISLTVPLSATPSHLSITKVGSHLTAYDFMVVLSHFKGHPMGGFGGALKNLSIGTASAAGKNLIHTAGYSDKPLSFLSAKMGAYFSNRTPEHVAFIESMAEAAAAVSEYFNHGQNMVYISVLNNLSVDCDCMSKPQQPDMHDLGIMASTDPVALVEATPVLRLGILLDQKKPFRQK</sequence>
<dbReference type="EMBL" id="JAHLFE010000026">
    <property type="protein sequence ID" value="MBU3843534.1"/>
    <property type="molecule type" value="Genomic_DNA"/>
</dbReference>